<evidence type="ECO:0000313" key="1">
    <source>
        <dbReference type="EMBL" id="ORB51989.1"/>
    </source>
</evidence>
<organism evidence="1 2">
    <name type="scientific">Mycobacteroides saopaulense</name>
    <dbReference type="NCBI Taxonomy" id="1578165"/>
    <lineage>
        <taxon>Bacteria</taxon>
        <taxon>Bacillati</taxon>
        <taxon>Actinomycetota</taxon>
        <taxon>Actinomycetes</taxon>
        <taxon>Mycobacteriales</taxon>
        <taxon>Mycobacteriaceae</taxon>
        <taxon>Mycobacteroides</taxon>
    </lineage>
</organism>
<evidence type="ECO:0000313" key="2">
    <source>
        <dbReference type="Proteomes" id="UP000192434"/>
    </source>
</evidence>
<name>A0A1X0ITE6_9MYCO</name>
<sequence length="70" mass="7914">MVRSQRRAVSAPAPNCCRWCGTDERMHAIEWSTQAGYHRWIAPTDAQRKSRMVARRGRGNGHFTDSGRAG</sequence>
<gene>
    <name evidence="1" type="ORF">BST43_19715</name>
</gene>
<reference evidence="1 2" key="1">
    <citation type="submission" date="2016-12" db="EMBL/GenBank/DDBJ databases">
        <title>The new phylogeny of genus Mycobacterium.</title>
        <authorList>
            <person name="Tortoli E."/>
            <person name="Trovato A."/>
            <person name="Cirillo D.M."/>
        </authorList>
    </citation>
    <scope>NUCLEOTIDE SEQUENCE [LARGE SCALE GENOMIC DNA]</scope>
    <source>
        <strain evidence="1 2">CCUG 66554</strain>
    </source>
</reference>
<dbReference type="EMBL" id="MVII01000029">
    <property type="protein sequence ID" value="ORB51989.1"/>
    <property type="molecule type" value="Genomic_DNA"/>
</dbReference>
<protein>
    <submittedName>
        <fullName evidence="1">Uncharacterized protein</fullName>
    </submittedName>
</protein>
<dbReference type="Proteomes" id="UP000192434">
    <property type="component" value="Unassembled WGS sequence"/>
</dbReference>
<proteinExistence type="predicted"/>
<comment type="caution">
    <text evidence="1">The sequence shown here is derived from an EMBL/GenBank/DDBJ whole genome shotgun (WGS) entry which is preliminary data.</text>
</comment>
<accession>A0A1X0ITE6</accession>
<dbReference type="AlphaFoldDB" id="A0A1X0ITE6"/>
<dbReference type="OrthoDB" id="5125973at2"/>